<dbReference type="GO" id="GO:0004842">
    <property type="term" value="F:ubiquitin-protein transferase activity"/>
    <property type="evidence" value="ECO:0007669"/>
    <property type="project" value="TreeGrafter"/>
</dbReference>
<dbReference type="PANTHER" id="PTHR24171:SF8">
    <property type="entry name" value="BRCA1-ASSOCIATED RING DOMAIN PROTEIN 1"/>
    <property type="match status" value="1"/>
</dbReference>
<organism evidence="5 6">
    <name type="scientific">Panagrellus redivivus</name>
    <name type="common">Microworm</name>
    <dbReference type="NCBI Taxonomy" id="6233"/>
    <lineage>
        <taxon>Eukaryota</taxon>
        <taxon>Metazoa</taxon>
        <taxon>Ecdysozoa</taxon>
        <taxon>Nematoda</taxon>
        <taxon>Chromadorea</taxon>
        <taxon>Rhabditida</taxon>
        <taxon>Tylenchina</taxon>
        <taxon>Panagrolaimomorpha</taxon>
        <taxon>Panagrolaimoidea</taxon>
        <taxon>Panagrolaimidae</taxon>
        <taxon>Panagrellus</taxon>
    </lineage>
</organism>
<proteinExistence type="predicted"/>
<dbReference type="GO" id="GO:0070531">
    <property type="term" value="C:BRCA1-A complex"/>
    <property type="evidence" value="ECO:0007669"/>
    <property type="project" value="TreeGrafter"/>
</dbReference>
<dbReference type="GO" id="GO:0085020">
    <property type="term" value="P:protein K6-linked ubiquitination"/>
    <property type="evidence" value="ECO:0007669"/>
    <property type="project" value="TreeGrafter"/>
</dbReference>
<protein>
    <submittedName>
        <fullName evidence="6">Glyco_hydro_20b domain-containing protein</fullName>
    </submittedName>
</protein>
<feature type="repeat" description="ANK" evidence="4">
    <location>
        <begin position="173"/>
        <end position="205"/>
    </location>
</feature>
<reference evidence="5" key="1">
    <citation type="journal article" date="2013" name="Genetics">
        <title>The draft genome and transcriptome of Panagrellus redivivus are shaped by the harsh demands of a free-living lifestyle.</title>
        <authorList>
            <person name="Srinivasan J."/>
            <person name="Dillman A.R."/>
            <person name="Macchietto M.G."/>
            <person name="Heikkinen L."/>
            <person name="Lakso M."/>
            <person name="Fracchia K.M."/>
            <person name="Antoshechkin I."/>
            <person name="Mortazavi A."/>
            <person name="Wong G."/>
            <person name="Sternberg P.W."/>
        </authorList>
    </citation>
    <scope>NUCLEOTIDE SEQUENCE [LARGE SCALE GENOMIC DNA]</scope>
    <source>
        <strain evidence="5">MT8872</strain>
    </source>
</reference>
<evidence type="ECO:0000313" key="5">
    <source>
        <dbReference type="Proteomes" id="UP000492821"/>
    </source>
</evidence>
<evidence type="ECO:0000256" key="3">
    <source>
        <dbReference type="ARBA" id="ARBA00023043"/>
    </source>
</evidence>
<dbReference type="Pfam" id="PF00023">
    <property type="entry name" value="Ank"/>
    <property type="match status" value="1"/>
</dbReference>
<reference evidence="6" key="2">
    <citation type="submission" date="2020-10" db="UniProtKB">
        <authorList>
            <consortium name="WormBaseParasite"/>
        </authorList>
    </citation>
    <scope>IDENTIFICATION</scope>
</reference>
<keyword evidence="3 4" id="KW-0040">ANK repeat</keyword>
<dbReference type="GO" id="GO:0016787">
    <property type="term" value="F:hydrolase activity"/>
    <property type="evidence" value="ECO:0007669"/>
    <property type="project" value="UniProtKB-KW"/>
</dbReference>
<dbReference type="Gene3D" id="1.25.40.20">
    <property type="entry name" value="Ankyrin repeat-containing domain"/>
    <property type="match status" value="2"/>
</dbReference>
<dbReference type="SUPFAM" id="SSF51445">
    <property type="entry name" value="(Trans)glycosidases"/>
    <property type="match status" value="1"/>
</dbReference>
<evidence type="ECO:0000256" key="4">
    <source>
        <dbReference type="PROSITE-ProRule" id="PRU00023"/>
    </source>
</evidence>
<dbReference type="InterPro" id="IPR029018">
    <property type="entry name" value="Hex-like_dom2"/>
</dbReference>
<dbReference type="InterPro" id="IPR036770">
    <property type="entry name" value="Ankyrin_rpt-contain_sf"/>
</dbReference>
<dbReference type="WBParaSite" id="Pan_g20862.t1">
    <property type="protein sequence ID" value="Pan_g20862.t1"/>
    <property type="gene ID" value="Pan_g20862"/>
</dbReference>
<accession>A0A7E4VHE6</accession>
<evidence type="ECO:0000256" key="2">
    <source>
        <dbReference type="ARBA" id="ARBA00022801"/>
    </source>
</evidence>
<evidence type="ECO:0000256" key="1">
    <source>
        <dbReference type="ARBA" id="ARBA00022737"/>
    </source>
</evidence>
<feature type="repeat" description="ANK" evidence="4">
    <location>
        <begin position="140"/>
        <end position="172"/>
    </location>
</feature>
<keyword evidence="2" id="KW-0378">Hydrolase</keyword>
<dbReference type="SUPFAM" id="SSF48403">
    <property type="entry name" value="Ankyrin repeat"/>
    <property type="match status" value="1"/>
</dbReference>
<dbReference type="Pfam" id="PF12796">
    <property type="entry name" value="Ank_2"/>
    <property type="match status" value="1"/>
</dbReference>
<dbReference type="GO" id="GO:0031436">
    <property type="term" value="C:BRCA1-BARD1 complex"/>
    <property type="evidence" value="ECO:0007669"/>
    <property type="project" value="TreeGrafter"/>
</dbReference>
<dbReference type="PANTHER" id="PTHR24171">
    <property type="entry name" value="ANKYRIN REPEAT DOMAIN-CONTAINING PROTEIN 39-RELATED"/>
    <property type="match status" value="1"/>
</dbReference>
<name>A0A7E4VHE6_PANRE</name>
<dbReference type="SMART" id="SM00248">
    <property type="entry name" value="ANK"/>
    <property type="match status" value="4"/>
</dbReference>
<keyword evidence="5" id="KW-1185">Reference proteome</keyword>
<dbReference type="Gene3D" id="3.20.20.80">
    <property type="entry name" value="Glycosidases"/>
    <property type="match status" value="1"/>
</dbReference>
<feature type="repeat" description="ANK" evidence="4">
    <location>
        <begin position="55"/>
        <end position="87"/>
    </location>
</feature>
<sequence>MVEEKLAPEGGDADPRQLLYVAVRDGRVDIVRSMLQQLGKSPQFVEIIDGTLPDFDGSLLHYAVSIDSVDVVRALLTSGANPCVQNNAGKTAVAVGNEKEAIRAAFVQELVHSIAASNLGRVCQLLAAGVDVKSVDSPITKNTPLHYAVSFASDEIVKTLCESGANLNAVNGVGETPLHDAVNRKSESLCKILLDAGADPTLRNEKDLTPVDCAQKFAPELVSLFSLNNVAHEIHRSPSVDSLEFDRSSIISTDTTPLLVHDRFVAGKIESWTDLLWPQPHSIRIDPNENIMKFPTDGRLKVYFDGAGDGEPRRIMQVVQTFVPYLASIPLEIEYRGHKVSDSHLDGRIMCGIFADDDRQGSYNLDIAPDGVHLVANDYAGIRHGFSTLVQILRIFRISDGKRRLSAVSSQGSLNGYDTAFPDAPMSVIPCLSIRDYPDMTIRAVYQDFSGCKMLNVDTVMQLVNRLSYCKANYFFINFEIRTTDRYQLPYTNRDLFHMTQVCEELFIKLVPSLDIQTSAIEVDAVRRIIDLFLDDFPLSRIAHFGPNISSILVQHLPVLEAIQKRIPRIFLSIEEIKPSDSWIHRIPPYVTLCLEGQYPFVAGDLLAPTTNLVLKFPTTDVGFLCASPETTAKNALLATQLSSRHPTRGIMICDNSNGCEIMPPSMSLMPECACVGAAWNRGVDVKRFAFLLPRITAEHFLQDGNLVVLLEQAANIGKVEHELTKFSYGIGKFAGNGDSSSSLTNLSSGLSGGISVFVEIILNPENIQLNRLTPSIFKKARIELQRSMRALRDARSAMRYEQYELALILAEIQLVTELMTLVTKIGQFLCFYGTAKTPNGINNNGDQPSAADHLGIQGLGVSKLPQATRTDLCNSLLEIRRQFQHTWLCRNLAYTLPNALKMFDNLFRALLPPGMQEYERML</sequence>
<dbReference type="Proteomes" id="UP000492821">
    <property type="component" value="Unassembled WGS sequence"/>
</dbReference>
<dbReference type="InterPro" id="IPR017853">
    <property type="entry name" value="GH"/>
</dbReference>
<dbReference type="PROSITE" id="PS50088">
    <property type="entry name" value="ANK_REPEAT"/>
    <property type="match status" value="3"/>
</dbReference>
<dbReference type="AlphaFoldDB" id="A0A7E4VHE6"/>
<dbReference type="Gene3D" id="3.30.379.10">
    <property type="entry name" value="Chitobiase/beta-hexosaminidase domain 2-like"/>
    <property type="match status" value="1"/>
</dbReference>
<dbReference type="PROSITE" id="PS50297">
    <property type="entry name" value="ANK_REP_REGION"/>
    <property type="match status" value="2"/>
</dbReference>
<dbReference type="InterPro" id="IPR002110">
    <property type="entry name" value="Ankyrin_rpt"/>
</dbReference>
<dbReference type="SUPFAM" id="SSF55545">
    <property type="entry name" value="beta-N-acetylhexosaminidase-like domain"/>
    <property type="match status" value="1"/>
</dbReference>
<keyword evidence="1" id="KW-0677">Repeat</keyword>
<evidence type="ECO:0000313" key="6">
    <source>
        <dbReference type="WBParaSite" id="Pan_g20862.t1"/>
    </source>
</evidence>